<dbReference type="InterPro" id="IPR008920">
    <property type="entry name" value="TF_FadR/GntR_C"/>
</dbReference>
<dbReference type="PANTHER" id="PTHR43537">
    <property type="entry name" value="TRANSCRIPTIONAL REGULATOR, GNTR FAMILY"/>
    <property type="match status" value="1"/>
</dbReference>
<dbReference type="SUPFAM" id="SSF48008">
    <property type="entry name" value="GntR ligand-binding domain-like"/>
    <property type="match status" value="1"/>
</dbReference>
<dbReference type="InterPro" id="IPR000524">
    <property type="entry name" value="Tscrpt_reg_HTH_GntR"/>
</dbReference>
<gene>
    <name evidence="5" type="ORF">SAMN04489762_2441</name>
</gene>
<dbReference type="GO" id="GO:0003700">
    <property type="term" value="F:DNA-binding transcription factor activity"/>
    <property type="evidence" value="ECO:0007669"/>
    <property type="project" value="InterPro"/>
</dbReference>
<organism evidence="5 6">
    <name type="scientific">Terribacillus saccharophilus</name>
    <dbReference type="NCBI Taxonomy" id="361277"/>
    <lineage>
        <taxon>Bacteria</taxon>
        <taxon>Bacillati</taxon>
        <taxon>Bacillota</taxon>
        <taxon>Bacilli</taxon>
        <taxon>Bacillales</taxon>
        <taxon>Bacillaceae</taxon>
        <taxon>Terribacillus</taxon>
    </lineage>
</organism>
<dbReference type="Pfam" id="PF00392">
    <property type="entry name" value="GntR"/>
    <property type="match status" value="1"/>
</dbReference>
<dbReference type="GeneID" id="34221191"/>
<protein>
    <submittedName>
        <fullName evidence="5">DNA-binding transcriptional regulator, GntR family</fullName>
    </submittedName>
</protein>
<dbReference type="SMART" id="SM00345">
    <property type="entry name" value="HTH_GNTR"/>
    <property type="match status" value="1"/>
</dbReference>
<evidence type="ECO:0000313" key="5">
    <source>
        <dbReference type="EMBL" id="SEN52003.1"/>
    </source>
</evidence>
<dbReference type="InterPro" id="IPR036388">
    <property type="entry name" value="WH-like_DNA-bd_sf"/>
</dbReference>
<dbReference type="Gene3D" id="1.20.120.530">
    <property type="entry name" value="GntR ligand-binding domain-like"/>
    <property type="match status" value="1"/>
</dbReference>
<reference evidence="5 6" key="1">
    <citation type="submission" date="2016-10" db="EMBL/GenBank/DDBJ databases">
        <authorList>
            <person name="Varghese N."/>
            <person name="Submissions S."/>
        </authorList>
    </citation>
    <scope>NUCLEOTIDE SEQUENCE [LARGE SCALE GENOMIC DNA]</scope>
    <source>
        <strain evidence="5 6">DSM 21619</strain>
    </source>
</reference>
<evidence type="ECO:0000256" key="1">
    <source>
        <dbReference type="ARBA" id="ARBA00023015"/>
    </source>
</evidence>
<accession>A0AAX2EH02</accession>
<proteinExistence type="predicted"/>
<evidence type="ECO:0000256" key="3">
    <source>
        <dbReference type="ARBA" id="ARBA00023163"/>
    </source>
</evidence>
<dbReference type="Gene3D" id="1.10.10.10">
    <property type="entry name" value="Winged helix-like DNA-binding domain superfamily/Winged helix DNA-binding domain"/>
    <property type="match status" value="1"/>
</dbReference>
<dbReference type="GO" id="GO:0003677">
    <property type="term" value="F:DNA binding"/>
    <property type="evidence" value="ECO:0007669"/>
    <property type="project" value="UniProtKB-KW"/>
</dbReference>
<dbReference type="AlphaFoldDB" id="A0AAX2EH02"/>
<dbReference type="PANTHER" id="PTHR43537:SF24">
    <property type="entry name" value="GLUCONATE OPERON TRANSCRIPTIONAL REPRESSOR"/>
    <property type="match status" value="1"/>
</dbReference>
<dbReference type="Pfam" id="PF07729">
    <property type="entry name" value="FCD"/>
    <property type="match status" value="1"/>
</dbReference>
<dbReference type="PRINTS" id="PR00035">
    <property type="entry name" value="HTHGNTR"/>
</dbReference>
<keyword evidence="1" id="KW-0805">Transcription regulation</keyword>
<evidence type="ECO:0000259" key="4">
    <source>
        <dbReference type="PROSITE" id="PS50949"/>
    </source>
</evidence>
<evidence type="ECO:0000313" key="6">
    <source>
        <dbReference type="Proteomes" id="UP000199735"/>
    </source>
</evidence>
<evidence type="ECO:0000256" key="2">
    <source>
        <dbReference type="ARBA" id="ARBA00023125"/>
    </source>
</evidence>
<dbReference type="InterPro" id="IPR011711">
    <property type="entry name" value="GntR_C"/>
</dbReference>
<sequence length="208" mass="24478">MTQSLKQKVYTLLKTKILNNELSEGEYLEETKLAELFGVSRTPLREAINALENENLVQIIPKKGTFVTTLNTQIIKELFQARHIVEPVAFELAFPHLDSEVLLKYKNEFSINIENKDYKQLHQLDYEFHNYINSMCRNRYLIKFLSGISDDFQRVRTQDFYTEKRTLGGAEEHLLFIDQIIEGNIDVALTQLKEHISNTEKYYFQSLY</sequence>
<dbReference type="SUPFAM" id="SSF46785">
    <property type="entry name" value="Winged helix' DNA-binding domain"/>
    <property type="match status" value="1"/>
</dbReference>
<dbReference type="PROSITE" id="PS50949">
    <property type="entry name" value="HTH_GNTR"/>
    <property type="match status" value="1"/>
</dbReference>
<name>A0AAX2EH02_9BACI</name>
<dbReference type="InterPro" id="IPR036390">
    <property type="entry name" value="WH_DNA-bd_sf"/>
</dbReference>
<feature type="domain" description="HTH gntR-type" evidence="4">
    <location>
        <begin position="3"/>
        <end position="70"/>
    </location>
</feature>
<keyword evidence="3" id="KW-0804">Transcription</keyword>
<dbReference type="RefSeq" id="WP_051748261.1">
    <property type="nucleotide sequence ID" value="NZ_CP008876.1"/>
</dbReference>
<dbReference type="EMBL" id="FOCD01000002">
    <property type="protein sequence ID" value="SEN52003.1"/>
    <property type="molecule type" value="Genomic_DNA"/>
</dbReference>
<keyword evidence="2 5" id="KW-0238">DNA-binding</keyword>
<comment type="caution">
    <text evidence="5">The sequence shown here is derived from an EMBL/GenBank/DDBJ whole genome shotgun (WGS) entry which is preliminary data.</text>
</comment>
<dbReference type="SMART" id="SM00895">
    <property type="entry name" value="FCD"/>
    <property type="match status" value="1"/>
</dbReference>
<dbReference type="CDD" id="cd07377">
    <property type="entry name" value="WHTH_GntR"/>
    <property type="match status" value="1"/>
</dbReference>
<dbReference type="Proteomes" id="UP000199735">
    <property type="component" value="Unassembled WGS sequence"/>
</dbReference>